<comment type="similarity">
    <text evidence="1">Belongs to the IS150/IS1296 orfA family.</text>
</comment>
<evidence type="ECO:0000256" key="2">
    <source>
        <dbReference type="SAM" id="Coils"/>
    </source>
</evidence>
<evidence type="ECO:0000256" key="1">
    <source>
        <dbReference type="ARBA" id="ARBA00038232"/>
    </source>
</evidence>
<proteinExistence type="inferred from homology"/>
<keyword evidence="2" id="KW-0175">Coiled coil</keyword>
<keyword evidence="5" id="KW-1185">Reference proteome</keyword>
<dbReference type="HOGENOM" id="CLU_027402_27_3_9"/>
<dbReference type="InterPro" id="IPR055247">
    <property type="entry name" value="InsJ-like_HTH"/>
</dbReference>
<dbReference type="SUPFAM" id="SSF46689">
    <property type="entry name" value="Homeodomain-like"/>
    <property type="match status" value="1"/>
</dbReference>
<dbReference type="AlphaFoldDB" id="C4FNW7"/>
<name>C4FNW7_9FIRM</name>
<dbReference type="Pfam" id="PF13518">
    <property type="entry name" value="HTH_28"/>
    <property type="match status" value="1"/>
</dbReference>
<organism evidence="4 5">
    <name type="scientific">Veillonella dispar ATCC 17748</name>
    <dbReference type="NCBI Taxonomy" id="546273"/>
    <lineage>
        <taxon>Bacteria</taxon>
        <taxon>Bacillati</taxon>
        <taxon>Bacillota</taxon>
        <taxon>Negativicutes</taxon>
        <taxon>Veillonellales</taxon>
        <taxon>Veillonellaceae</taxon>
        <taxon>Veillonella</taxon>
    </lineage>
</organism>
<gene>
    <name evidence="4" type="ORF">VEIDISOL_00275</name>
</gene>
<protein>
    <submittedName>
        <fullName evidence="4">Transposase</fullName>
    </submittedName>
</protein>
<dbReference type="eggNOG" id="COG2963">
    <property type="taxonomic scope" value="Bacteria"/>
</dbReference>
<dbReference type="Proteomes" id="UP000003529">
    <property type="component" value="Unassembled WGS sequence"/>
</dbReference>
<evidence type="ECO:0000313" key="4">
    <source>
        <dbReference type="EMBL" id="EEP66209.1"/>
    </source>
</evidence>
<comment type="caution">
    <text evidence="4">The sequence shown here is derived from an EMBL/GenBank/DDBJ whole genome shotgun (WGS) entry which is preliminary data.</text>
</comment>
<dbReference type="OrthoDB" id="2326530at2"/>
<dbReference type="InterPro" id="IPR052057">
    <property type="entry name" value="IS150/IS1296_orfA-like"/>
</dbReference>
<sequence length="203" mass="23787">MYPLYWTTSKGGIFMRYSYQFKRKAIELFYRGEWPKTPNGVTTDTFHRLIRDWVKLEQHHGPDINKNRGTNKYWTPEEKYSLVCQVLSGQGLRTVAIVAGINSGQLYQWVHKYKTLGYNGLINKPKGRPPKDCKMKVPKTISPRKLKESEYEELIRLRAEIAYIKAENEVIKKEIALREEKEAARLKAKKQRLLKRSANKAIN</sequence>
<feature type="coiled-coil region" evidence="2">
    <location>
        <begin position="163"/>
        <end position="196"/>
    </location>
</feature>
<feature type="domain" description="Insertion element IS150 protein InsJ-like helix-turn-helix" evidence="3">
    <location>
        <begin position="85"/>
        <end position="129"/>
    </location>
</feature>
<evidence type="ECO:0000259" key="3">
    <source>
        <dbReference type="Pfam" id="PF13518"/>
    </source>
</evidence>
<reference evidence="4" key="1">
    <citation type="submission" date="2009-04" db="EMBL/GenBank/DDBJ databases">
        <authorList>
            <person name="Weinstock G."/>
            <person name="Sodergren E."/>
            <person name="Clifton S."/>
            <person name="Fulton L."/>
            <person name="Fulton B."/>
            <person name="Courtney L."/>
            <person name="Fronick C."/>
            <person name="Harrison M."/>
            <person name="Strong C."/>
            <person name="Farmer C."/>
            <person name="Delahaunty K."/>
            <person name="Markovic C."/>
            <person name="Hall O."/>
            <person name="Minx P."/>
            <person name="Tomlinson C."/>
            <person name="Mitreva M."/>
            <person name="Nelson J."/>
            <person name="Hou S."/>
            <person name="Wollam A."/>
            <person name="Pepin K.H."/>
            <person name="Johnson M."/>
            <person name="Bhonagiri V."/>
            <person name="Nash W.E."/>
            <person name="Warren W."/>
            <person name="Chinwalla A."/>
            <person name="Mardis E.R."/>
            <person name="Wilson R.K."/>
        </authorList>
    </citation>
    <scope>NUCLEOTIDE SEQUENCE [LARGE SCALE GENOMIC DNA]</scope>
    <source>
        <strain evidence="4">ATCC 17748</strain>
    </source>
</reference>
<dbReference type="PANTHER" id="PTHR33795">
    <property type="entry name" value="INSERTION ELEMENT IS150 PROTEIN INSJ"/>
    <property type="match status" value="1"/>
</dbReference>
<accession>C4FNW7</accession>
<dbReference type="InterPro" id="IPR009057">
    <property type="entry name" value="Homeodomain-like_sf"/>
</dbReference>
<dbReference type="EMBL" id="ACIK02000004">
    <property type="protein sequence ID" value="EEP66209.1"/>
    <property type="molecule type" value="Genomic_DNA"/>
</dbReference>
<dbReference type="PANTHER" id="PTHR33795:SF1">
    <property type="entry name" value="INSERTION ELEMENT IS150 PROTEIN INSJ"/>
    <property type="match status" value="1"/>
</dbReference>
<evidence type="ECO:0000313" key="5">
    <source>
        <dbReference type="Proteomes" id="UP000003529"/>
    </source>
</evidence>